<dbReference type="EMBL" id="CAEY01000464">
    <property type="status" value="NOT_ANNOTATED_CDS"/>
    <property type="molecule type" value="Genomic_DNA"/>
</dbReference>
<dbReference type="GeneID" id="107369445"/>
<dbReference type="GO" id="GO:0008408">
    <property type="term" value="F:3'-5' exonuclease activity"/>
    <property type="evidence" value="ECO:0007669"/>
    <property type="project" value="InterPro"/>
</dbReference>
<dbReference type="OMA" id="CSNWANR"/>
<dbReference type="KEGG" id="tut:107369445"/>
<sequence>MDKDISEITDKWKNMNQTHIDTDEKIGPYLDKYFMKYKKTIYDSALSLFYALDTRNLRKSHKHEPISIQALKCFKDFVDRNQATIEEAFLEQKVILPACQFAIYRESETWISTICKYYHVESLPKADRIRLLQKTVNEKKFSSAAWFAIYAKVIREFNLQDIYVPLICQTRISVVEQLMKQDPAIAQDVVACMDKYIDNAGELASFARDIPGANFCLLNDKGIAKFAKRLAREYKVPIQICPRIDYNAKMNAIKFLFRRRYEQRKPMDKRTWETMIDSVFDLDSPASEDNNLVLELIYDLTNYQQYEEARRLAHLHRIPENKWPKLLLSNRSSPDRPLSRLGSGKIISDRNPKLVSVEPEKYSVDLPDDKIFYINSHEKFKEMNSYITKHPLLAIDTEWKPKLGLLNECNPKAALVQIACQDRIFVVDAVELCRDSEWATFVNAIINNPNLIKLGFSIHNDLRAISELIADMNIETKPESFIDYAQFHKSLVQAFKIPLPDYPASSGGLSKLAYTVLGKYLVKDDQYTNWAMRPLTTDKIIYAATDAYVLLEIHEKLESWCQERAINYEVLMKALLKKDSTKNKVNIK</sequence>
<dbReference type="HOGENOM" id="CLU_461797_0_0_1"/>
<protein>
    <recommendedName>
        <fullName evidence="1">3'-5' exonuclease domain-containing protein</fullName>
    </recommendedName>
</protein>
<dbReference type="SUPFAM" id="SSF53098">
    <property type="entry name" value="Ribonuclease H-like"/>
    <property type="match status" value="1"/>
</dbReference>
<dbReference type="eggNOG" id="KOG2207">
    <property type="taxonomic scope" value="Eukaryota"/>
</dbReference>
<dbReference type="Gene3D" id="3.30.420.10">
    <property type="entry name" value="Ribonuclease H-like superfamily/Ribonuclease H"/>
    <property type="match status" value="1"/>
</dbReference>
<evidence type="ECO:0000313" key="3">
    <source>
        <dbReference type="Proteomes" id="UP000015104"/>
    </source>
</evidence>
<dbReference type="Proteomes" id="UP000015104">
    <property type="component" value="Unassembled WGS sequence"/>
</dbReference>
<reference evidence="2" key="2">
    <citation type="submission" date="2015-06" db="UniProtKB">
        <authorList>
            <consortium name="EnsemblMetazoa"/>
        </authorList>
    </citation>
    <scope>IDENTIFICATION</scope>
</reference>
<dbReference type="GO" id="GO:0003676">
    <property type="term" value="F:nucleic acid binding"/>
    <property type="evidence" value="ECO:0007669"/>
    <property type="project" value="InterPro"/>
</dbReference>
<keyword evidence="3" id="KW-1185">Reference proteome</keyword>
<dbReference type="RefSeq" id="XP_015792888.2">
    <property type="nucleotide sequence ID" value="XM_015937402.2"/>
</dbReference>
<dbReference type="PANTHER" id="PTHR47765:SF2">
    <property type="entry name" value="EXONUCLEASE MUT-7 HOMOLOG"/>
    <property type="match status" value="1"/>
</dbReference>
<dbReference type="GO" id="GO:0006139">
    <property type="term" value="P:nucleobase-containing compound metabolic process"/>
    <property type="evidence" value="ECO:0007669"/>
    <property type="project" value="InterPro"/>
</dbReference>
<dbReference type="STRING" id="32264.T1JSP9"/>
<dbReference type="InterPro" id="IPR052408">
    <property type="entry name" value="Exonuclease_MUT-7-like"/>
</dbReference>
<evidence type="ECO:0000313" key="2">
    <source>
        <dbReference type="EnsemblMetazoa" id="tetur01g11310.1"/>
    </source>
</evidence>
<dbReference type="EnsemblMetazoa" id="tetur01g11310.1">
    <property type="protein sequence ID" value="tetur01g11310.1"/>
    <property type="gene ID" value="tetur01g11310"/>
</dbReference>
<reference evidence="3" key="1">
    <citation type="submission" date="2011-08" db="EMBL/GenBank/DDBJ databases">
        <authorList>
            <person name="Rombauts S."/>
        </authorList>
    </citation>
    <scope>NUCLEOTIDE SEQUENCE</scope>
    <source>
        <strain evidence="3">London</strain>
    </source>
</reference>
<accession>T1JSP9</accession>
<name>T1JSP9_TETUR</name>
<dbReference type="InterPro" id="IPR002562">
    <property type="entry name" value="3'-5'_exonuclease_dom"/>
</dbReference>
<dbReference type="PANTHER" id="PTHR47765">
    <property type="entry name" value="3'-5' EXONUCLEASE DOMAIN-CONTAINING PROTEIN"/>
    <property type="match status" value="1"/>
</dbReference>
<evidence type="ECO:0000259" key="1">
    <source>
        <dbReference type="Pfam" id="PF01612"/>
    </source>
</evidence>
<dbReference type="Pfam" id="PF01612">
    <property type="entry name" value="DNA_pol_A_exo1"/>
    <property type="match status" value="1"/>
</dbReference>
<proteinExistence type="predicted"/>
<dbReference type="InterPro" id="IPR036397">
    <property type="entry name" value="RNaseH_sf"/>
</dbReference>
<dbReference type="OrthoDB" id="18193at2759"/>
<dbReference type="InterPro" id="IPR012337">
    <property type="entry name" value="RNaseH-like_sf"/>
</dbReference>
<organism evidence="2 3">
    <name type="scientific">Tetranychus urticae</name>
    <name type="common">Two-spotted spider mite</name>
    <dbReference type="NCBI Taxonomy" id="32264"/>
    <lineage>
        <taxon>Eukaryota</taxon>
        <taxon>Metazoa</taxon>
        <taxon>Ecdysozoa</taxon>
        <taxon>Arthropoda</taxon>
        <taxon>Chelicerata</taxon>
        <taxon>Arachnida</taxon>
        <taxon>Acari</taxon>
        <taxon>Acariformes</taxon>
        <taxon>Trombidiformes</taxon>
        <taxon>Prostigmata</taxon>
        <taxon>Eleutherengona</taxon>
        <taxon>Raphignathae</taxon>
        <taxon>Tetranychoidea</taxon>
        <taxon>Tetranychidae</taxon>
        <taxon>Tetranychus</taxon>
    </lineage>
</organism>
<feature type="domain" description="3'-5' exonuclease" evidence="1">
    <location>
        <begin position="373"/>
        <end position="559"/>
    </location>
</feature>
<dbReference type="AlphaFoldDB" id="T1JSP9"/>